<keyword evidence="2" id="KW-1185">Reference proteome</keyword>
<name>A0A6A6YJZ1_9PEZI</name>
<evidence type="ECO:0000313" key="1">
    <source>
        <dbReference type="EMBL" id="KAF2809186.1"/>
    </source>
</evidence>
<accession>A0A6A6YJZ1</accession>
<dbReference type="RefSeq" id="XP_033576150.1">
    <property type="nucleotide sequence ID" value="XM_033721355.1"/>
</dbReference>
<reference evidence="3" key="2">
    <citation type="submission" date="2020-04" db="EMBL/GenBank/DDBJ databases">
        <authorList>
            <consortium name="NCBI Genome Project"/>
        </authorList>
    </citation>
    <scope>NUCLEOTIDE SEQUENCE</scope>
    <source>
        <strain evidence="3">CBS 304.34</strain>
    </source>
</reference>
<organism evidence="1">
    <name type="scientific">Mytilinidion resinicola</name>
    <dbReference type="NCBI Taxonomy" id="574789"/>
    <lineage>
        <taxon>Eukaryota</taxon>
        <taxon>Fungi</taxon>
        <taxon>Dikarya</taxon>
        <taxon>Ascomycota</taxon>
        <taxon>Pezizomycotina</taxon>
        <taxon>Dothideomycetes</taxon>
        <taxon>Pleosporomycetidae</taxon>
        <taxon>Mytilinidiales</taxon>
        <taxon>Mytilinidiaceae</taxon>
        <taxon>Mytilinidion</taxon>
    </lineage>
</organism>
<dbReference type="GeneID" id="54462248"/>
<dbReference type="OrthoDB" id="265717at2759"/>
<gene>
    <name evidence="1 3" type="ORF">BDZ99DRAFT_46883</name>
</gene>
<reference evidence="3" key="3">
    <citation type="submission" date="2025-04" db="UniProtKB">
        <authorList>
            <consortium name="RefSeq"/>
        </authorList>
    </citation>
    <scope>IDENTIFICATION</scope>
    <source>
        <strain evidence="3">CBS 304.34</strain>
    </source>
</reference>
<protein>
    <submittedName>
        <fullName evidence="1 3">Uncharacterized protein</fullName>
    </submittedName>
</protein>
<dbReference type="Proteomes" id="UP000504636">
    <property type="component" value="Unplaced"/>
</dbReference>
<sequence length="192" mass="21945">MILKRVREWARLIFEAEEGYFNDVELSELETTVEGAFERWKQWRREKDGESTAVIAEATPGLNVENRGQYPSLGQKYRLFNHLNPAERNIVISKLFRNSQGLLDSRFSSFAIHSGLLLWGQPQTVVGGSTAKKLTRSTVPQQDANAQGGTIIQKEYSCRSAARKGTWKVRQVFNNRDNKFARGRGRPKEHFS</sequence>
<dbReference type="EMBL" id="MU003702">
    <property type="protein sequence ID" value="KAF2809186.1"/>
    <property type="molecule type" value="Genomic_DNA"/>
</dbReference>
<dbReference type="AlphaFoldDB" id="A0A6A6YJZ1"/>
<evidence type="ECO:0000313" key="3">
    <source>
        <dbReference type="RefSeq" id="XP_033576150.1"/>
    </source>
</evidence>
<proteinExistence type="predicted"/>
<reference evidence="1 3" key="1">
    <citation type="journal article" date="2020" name="Stud. Mycol.">
        <title>101 Dothideomycetes genomes: a test case for predicting lifestyles and emergence of pathogens.</title>
        <authorList>
            <person name="Haridas S."/>
            <person name="Albert R."/>
            <person name="Binder M."/>
            <person name="Bloem J."/>
            <person name="Labutti K."/>
            <person name="Salamov A."/>
            <person name="Andreopoulos B."/>
            <person name="Baker S."/>
            <person name="Barry K."/>
            <person name="Bills G."/>
            <person name="Bluhm B."/>
            <person name="Cannon C."/>
            <person name="Castanera R."/>
            <person name="Culley D."/>
            <person name="Daum C."/>
            <person name="Ezra D."/>
            <person name="Gonzalez J."/>
            <person name="Henrissat B."/>
            <person name="Kuo A."/>
            <person name="Liang C."/>
            <person name="Lipzen A."/>
            <person name="Lutzoni F."/>
            <person name="Magnuson J."/>
            <person name="Mondo S."/>
            <person name="Nolan M."/>
            <person name="Ohm R."/>
            <person name="Pangilinan J."/>
            <person name="Park H.-J."/>
            <person name="Ramirez L."/>
            <person name="Alfaro M."/>
            <person name="Sun H."/>
            <person name="Tritt A."/>
            <person name="Yoshinaga Y."/>
            <person name="Zwiers L.-H."/>
            <person name="Turgeon B."/>
            <person name="Goodwin S."/>
            <person name="Spatafora J."/>
            <person name="Crous P."/>
            <person name="Grigoriev I."/>
        </authorList>
    </citation>
    <scope>NUCLEOTIDE SEQUENCE</scope>
    <source>
        <strain evidence="1 3">CBS 304.34</strain>
    </source>
</reference>
<evidence type="ECO:0000313" key="2">
    <source>
        <dbReference type="Proteomes" id="UP000504636"/>
    </source>
</evidence>